<proteinExistence type="predicted"/>
<feature type="compositionally biased region" description="Acidic residues" evidence="4">
    <location>
        <begin position="209"/>
        <end position="218"/>
    </location>
</feature>
<comment type="caution">
    <text evidence="6">The sequence shown here is derived from an EMBL/GenBank/DDBJ whole genome shotgun (WGS) entry which is preliminary data.</text>
</comment>
<evidence type="ECO:0000256" key="3">
    <source>
        <dbReference type="ARBA" id="ARBA00022833"/>
    </source>
</evidence>
<protein>
    <recommendedName>
        <fullName evidence="5">ZZ-type domain-containing protein</fullName>
    </recommendedName>
</protein>
<reference evidence="6 7" key="1">
    <citation type="submission" date="2019-03" db="EMBL/GenBank/DDBJ databases">
        <title>An improved genome assembly of the fluke Schistosoma japonicum.</title>
        <authorList>
            <person name="Hu W."/>
            <person name="Luo F."/>
            <person name="Yin M."/>
            <person name="Mo X."/>
            <person name="Sun C."/>
            <person name="Wu Q."/>
            <person name="Zhu B."/>
            <person name="Xiang M."/>
            <person name="Wang J."/>
            <person name="Wang Y."/>
            <person name="Zhang T."/>
            <person name="Xu B."/>
            <person name="Zheng H."/>
            <person name="Feng Z."/>
        </authorList>
    </citation>
    <scope>NUCLEOTIDE SEQUENCE [LARGE SCALE GENOMIC DNA]</scope>
    <source>
        <strain evidence="6">HuSjv2</strain>
        <tissue evidence="6">Worms</tissue>
    </source>
</reference>
<accession>A0A4Z2CWH9</accession>
<dbReference type="SUPFAM" id="SSF57850">
    <property type="entry name" value="RING/U-box"/>
    <property type="match status" value="1"/>
</dbReference>
<dbReference type="InterPro" id="IPR000433">
    <property type="entry name" value="Znf_ZZ"/>
</dbReference>
<evidence type="ECO:0000313" key="7">
    <source>
        <dbReference type="Proteomes" id="UP000311919"/>
    </source>
</evidence>
<dbReference type="Gene3D" id="3.30.60.90">
    <property type="match status" value="1"/>
</dbReference>
<feature type="domain" description="ZZ-type" evidence="5">
    <location>
        <begin position="139"/>
        <end position="183"/>
    </location>
</feature>
<gene>
    <name evidence="6" type="ORF">EWB00_006878</name>
</gene>
<evidence type="ECO:0000259" key="5">
    <source>
        <dbReference type="SMART" id="SM00291"/>
    </source>
</evidence>
<keyword evidence="2" id="KW-0863">Zinc-finger</keyword>
<evidence type="ECO:0000256" key="2">
    <source>
        <dbReference type="ARBA" id="ARBA00022771"/>
    </source>
</evidence>
<evidence type="ECO:0000256" key="4">
    <source>
        <dbReference type="SAM" id="MobiDB-lite"/>
    </source>
</evidence>
<sequence length="280" mass="31995">MFIVRVALPTFSCIEQFIITVLNFKGSIKTITYDNLITKLCDYTKTKKGKFYISWHDGVEYCTISNTLSFREALVRMTYDREDKTPLLFASPVLQLNEKKLPSFYGGCRPENLPKDFRERASRAEFTKDVDYEEPNLPIITELICDVCNKHNWSGDRFTCVVCPRVVLCPDCFRNNNHSKHPMLITRESAEFPCPVLQAVRIVASDITAEDSDEDEYEYEHSDSSDPRTSSSTATDATDNITKTIGALREMGFKQNTNELVELVIKERGNLQTIVEKLAN</sequence>
<dbReference type="Proteomes" id="UP000311919">
    <property type="component" value="Unassembled WGS sequence"/>
</dbReference>
<name>A0A4Z2CWH9_SCHJA</name>
<feature type="region of interest" description="Disordered" evidence="4">
    <location>
        <begin position="209"/>
        <end position="238"/>
    </location>
</feature>
<dbReference type="InterPro" id="IPR043145">
    <property type="entry name" value="Znf_ZZ_sf"/>
</dbReference>
<keyword evidence="7" id="KW-1185">Reference proteome</keyword>
<dbReference type="GO" id="GO:0008270">
    <property type="term" value="F:zinc ion binding"/>
    <property type="evidence" value="ECO:0007669"/>
    <property type="project" value="UniProtKB-KW"/>
</dbReference>
<dbReference type="SMART" id="SM00291">
    <property type="entry name" value="ZnF_ZZ"/>
    <property type="match status" value="1"/>
</dbReference>
<organism evidence="6 7">
    <name type="scientific">Schistosoma japonicum</name>
    <name type="common">Blood fluke</name>
    <dbReference type="NCBI Taxonomy" id="6182"/>
    <lineage>
        <taxon>Eukaryota</taxon>
        <taxon>Metazoa</taxon>
        <taxon>Spiralia</taxon>
        <taxon>Lophotrochozoa</taxon>
        <taxon>Platyhelminthes</taxon>
        <taxon>Trematoda</taxon>
        <taxon>Digenea</taxon>
        <taxon>Strigeidida</taxon>
        <taxon>Schistosomatoidea</taxon>
        <taxon>Schistosomatidae</taxon>
        <taxon>Schistosoma</taxon>
    </lineage>
</organism>
<evidence type="ECO:0000256" key="1">
    <source>
        <dbReference type="ARBA" id="ARBA00022723"/>
    </source>
</evidence>
<feature type="compositionally biased region" description="Low complexity" evidence="4">
    <location>
        <begin position="227"/>
        <end position="238"/>
    </location>
</feature>
<keyword evidence="1" id="KW-0479">Metal-binding</keyword>
<dbReference type="EMBL" id="SKCS01000405">
    <property type="protein sequence ID" value="TNN08617.1"/>
    <property type="molecule type" value="Genomic_DNA"/>
</dbReference>
<dbReference type="AlphaFoldDB" id="A0A4Z2CWH9"/>
<evidence type="ECO:0000313" key="6">
    <source>
        <dbReference type="EMBL" id="TNN08617.1"/>
    </source>
</evidence>
<dbReference type="OrthoDB" id="6249603at2759"/>
<keyword evidence="3" id="KW-0862">Zinc</keyword>